<keyword evidence="3" id="KW-1185">Reference proteome</keyword>
<dbReference type="RefSeq" id="WP_163386668.1">
    <property type="nucleotide sequence ID" value="NZ_JAUFQS010000005.1"/>
</dbReference>
<evidence type="ECO:0000313" key="2">
    <source>
        <dbReference type="EMBL" id="MDN3687404.1"/>
    </source>
</evidence>
<keyword evidence="1" id="KW-0233">DNA recombination</keyword>
<dbReference type="EMBL" id="JAUFQS010000005">
    <property type="protein sequence ID" value="MDN3687404.1"/>
    <property type="molecule type" value="Genomic_DNA"/>
</dbReference>
<sequence length="170" mass="20134">MTSNPCNHERQGWRHASAARHSKYFMEDISASRKGSLSDLYYEKYKHEKKILKVQQQCENVLIKRLAKRAEIDRIVYTSCVVEKKYREGEFELHQTITTHDARQTFTSICYREFTLSLEEVRELLQHSSTDQTLEYIYIGASVRSPKIWVPVWMQSIWQTQDTLRIACPL</sequence>
<dbReference type="InterPro" id="IPR013762">
    <property type="entry name" value="Integrase-like_cat_sf"/>
</dbReference>
<dbReference type="InterPro" id="IPR011010">
    <property type="entry name" value="DNA_brk_join_enz"/>
</dbReference>
<proteinExistence type="predicted"/>
<accession>A0ABT8C5V5</accession>
<name>A0ABT8C5V5_9BACT</name>
<evidence type="ECO:0000313" key="3">
    <source>
        <dbReference type="Proteomes" id="UP001236663"/>
    </source>
</evidence>
<dbReference type="Proteomes" id="UP001236663">
    <property type="component" value="Unassembled WGS sequence"/>
</dbReference>
<reference evidence="3" key="1">
    <citation type="journal article" date="2019" name="Int. J. Syst. Evol. Microbiol.">
        <title>The Global Catalogue of Microorganisms (GCM) 10K type strain sequencing project: providing services to taxonomists for standard genome sequencing and annotation.</title>
        <authorList>
            <consortium name="The Broad Institute Genomics Platform"/>
            <consortium name="The Broad Institute Genome Sequencing Center for Infectious Disease"/>
            <person name="Wu L."/>
            <person name="Ma J."/>
        </authorList>
    </citation>
    <scope>NUCLEOTIDE SEQUENCE [LARGE SCALE GENOMIC DNA]</scope>
    <source>
        <strain evidence="3">CECT 7706</strain>
    </source>
</reference>
<protein>
    <submittedName>
        <fullName evidence="2">Uncharacterized protein</fullName>
    </submittedName>
</protein>
<evidence type="ECO:0000256" key="1">
    <source>
        <dbReference type="ARBA" id="ARBA00023172"/>
    </source>
</evidence>
<organism evidence="2 3">
    <name type="scientific">Cyclobacterium jeungdonense</name>
    <dbReference type="NCBI Taxonomy" id="708087"/>
    <lineage>
        <taxon>Bacteria</taxon>
        <taxon>Pseudomonadati</taxon>
        <taxon>Bacteroidota</taxon>
        <taxon>Cytophagia</taxon>
        <taxon>Cytophagales</taxon>
        <taxon>Cyclobacteriaceae</taxon>
        <taxon>Cyclobacterium</taxon>
    </lineage>
</organism>
<gene>
    <name evidence="2" type="ORF">QWZ15_06170</name>
</gene>
<dbReference type="SUPFAM" id="SSF56349">
    <property type="entry name" value="DNA breaking-rejoining enzymes"/>
    <property type="match status" value="1"/>
</dbReference>
<dbReference type="Gene3D" id="1.10.443.10">
    <property type="entry name" value="Intergrase catalytic core"/>
    <property type="match status" value="1"/>
</dbReference>
<comment type="caution">
    <text evidence="2">The sequence shown here is derived from an EMBL/GenBank/DDBJ whole genome shotgun (WGS) entry which is preliminary data.</text>
</comment>